<organism evidence="5 6">
    <name type="scientific">Pyrus ussuriensis x Pyrus communis</name>
    <dbReference type="NCBI Taxonomy" id="2448454"/>
    <lineage>
        <taxon>Eukaryota</taxon>
        <taxon>Viridiplantae</taxon>
        <taxon>Streptophyta</taxon>
        <taxon>Embryophyta</taxon>
        <taxon>Tracheophyta</taxon>
        <taxon>Spermatophyta</taxon>
        <taxon>Magnoliopsida</taxon>
        <taxon>eudicotyledons</taxon>
        <taxon>Gunneridae</taxon>
        <taxon>Pentapetalae</taxon>
        <taxon>rosids</taxon>
        <taxon>fabids</taxon>
        <taxon>Rosales</taxon>
        <taxon>Rosaceae</taxon>
        <taxon>Amygdaloideae</taxon>
        <taxon>Maleae</taxon>
        <taxon>Pyrus</taxon>
    </lineage>
</organism>
<evidence type="ECO:0000313" key="6">
    <source>
        <dbReference type="Proteomes" id="UP000327157"/>
    </source>
</evidence>
<evidence type="ECO:0000313" key="5">
    <source>
        <dbReference type="EMBL" id="KAB2608887.1"/>
    </source>
</evidence>
<reference evidence="5 6" key="1">
    <citation type="submission" date="2019-09" db="EMBL/GenBank/DDBJ databases">
        <authorList>
            <person name="Ou C."/>
        </authorList>
    </citation>
    <scope>NUCLEOTIDE SEQUENCE [LARGE SCALE GENOMIC DNA]</scope>
    <source>
        <strain evidence="5">S2</strain>
        <tissue evidence="5">Leaf</tissue>
    </source>
</reference>
<dbReference type="PANTHER" id="PTHR23403:SF1">
    <property type="entry name" value="TREHALASE"/>
    <property type="match status" value="1"/>
</dbReference>
<evidence type="ECO:0000256" key="3">
    <source>
        <dbReference type="ARBA" id="ARBA00030473"/>
    </source>
</evidence>
<comment type="caution">
    <text evidence="5">The sequence shown here is derived from an EMBL/GenBank/DDBJ whole genome shotgun (WGS) entry which is preliminary data.</text>
</comment>
<evidence type="ECO:0000256" key="2">
    <source>
        <dbReference type="ARBA" id="ARBA00012757"/>
    </source>
</evidence>
<dbReference type="GO" id="GO:0005993">
    <property type="term" value="P:trehalose catabolic process"/>
    <property type="evidence" value="ECO:0007669"/>
    <property type="project" value="TreeGrafter"/>
</dbReference>
<sequence>MWWLQSRRSSFRGRIGGVPADGEAPGSEGLGSGGAFPLEELEREGLWWGPQVAHSVLPLPEQFVIPGSRGLLASKMYDTSKNILTNLLFMIEEYGYVLNGARIYYTNRSQPPLLSAMVHEIYKRTGDVELVRKALPALNKEHEFLNSGIMRNFFDERIHSDFTTLATTWILPVDLNAFLPRVEHDIFVHAKVTGDYNVSEHFLKASKARHKAIKAVFWDAKKGQWLDYWLNRNTCNAVYSRGTL</sequence>
<dbReference type="GO" id="GO:0004555">
    <property type="term" value="F:alpha,alpha-trehalase activity"/>
    <property type="evidence" value="ECO:0007669"/>
    <property type="project" value="UniProtKB-EC"/>
</dbReference>
<dbReference type="Pfam" id="PF01204">
    <property type="entry name" value="Trehalase"/>
    <property type="match status" value="2"/>
</dbReference>
<reference evidence="5 6" key="3">
    <citation type="submission" date="2019-11" db="EMBL/GenBank/DDBJ databases">
        <title>A de novo genome assembly of a pear dwarfing rootstock.</title>
        <authorList>
            <person name="Wang F."/>
            <person name="Wang J."/>
            <person name="Li S."/>
            <person name="Zhang Y."/>
            <person name="Fang M."/>
            <person name="Ma L."/>
            <person name="Zhao Y."/>
            <person name="Jiang S."/>
        </authorList>
    </citation>
    <scope>NUCLEOTIDE SEQUENCE [LARGE SCALE GENOMIC DNA]</scope>
    <source>
        <strain evidence="5">S2</strain>
        <tissue evidence="5">Leaf</tissue>
    </source>
</reference>
<dbReference type="AlphaFoldDB" id="A0A5N5G195"/>
<dbReference type="EC" id="3.2.1.28" evidence="2"/>
<reference evidence="6" key="2">
    <citation type="submission" date="2019-10" db="EMBL/GenBank/DDBJ databases">
        <title>A de novo genome assembly of a pear dwarfing rootstock.</title>
        <authorList>
            <person name="Wang F."/>
            <person name="Wang J."/>
            <person name="Li S."/>
            <person name="Zhang Y."/>
            <person name="Fang M."/>
            <person name="Ma L."/>
            <person name="Zhao Y."/>
            <person name="Jiang S."/>
        </authorList>
    </citation>
    <scope>NUCLEOTIDE SEQUENCE [LARGE SCALE GENOMIC DNA]</scope>
</reference>
<gene>
    <name evidence="5" type="ORF">D8674_012055</name>
</gene>
<dbReference type="Proteomes" id="UP000327157">
    <property type="component" value="Chromosome 14"/>
</dbReference>
<dbReference type="EMBL" id="SMOL01000553">
    <property type="protein sequence ID" value="KAB2608887.1"/>
    <property type="molecule type" value="Genomic_DNA"/>
</dbReference>
<protein>
    <recommendedName>
        <fullName evidence="2">alpha,alpha-trehalase</fullName>
        <ecNumber evidence="2">3.2.1.28</ecNumber>
    </recommendedName>
    <alternativeName>
        <fullName evidence="3">Alpha,alpha-trehalase</fullName>
    </alternativeName>
    <alternativeName>
        <fullName evidence="4">Alpha,alpha-trehalose glucohydrolase</fullName>
    </alternativeName>
</protein>
<dbReference type="Gene3D" id="1.50.10.10">
    <property type="match status" value="2"/>
</dbReference>
<proteinExistence type="inferred from homology"/>
<name>A0A5N5G195_9ROSA</name>
<evidence type="ECO:0000256" key="1">
    <source>
        <dbReference type="ARBA" id="ARBA00005615"/>
    </source>
</evidence>
<comment type="similarity">
    <text evidence="1">Belongs to the glycosyl hydrolase 37 family.</text>
</comment>
<dbReference type="InterPro" id="IPR001661">
    <property type="entry name" value="Glyco_hydro_37"/>
</dbReference>
<accession>A0A5N5G195</accession>
<dbReference type="InterPro" id="IPR008928">
    <property type="entry name" value="6-hairpin_glycosidase_sf"/>
</dbReference>
<dbReference type="OrthoDB" id="3542292at2759"/>
<dbReference type="SUPFAM" id="SSF48208">
    <property type="entry name" value="Six-hairpin glycosidases"/>
    <property type="match status" value="1"/>
</dbReference>
<evidence type="ECO:0000256" key="4">
    <source>
        <dbReference type="ARBA" id="ARBA00031637"/>
    </source>
</evidence>
<dbReference type="PANTHER" id="PTHR23403">
    <property type="entry name" value="TREHALASE"/>
    <property type="match status" value="1"/>
</dbReference>
<dbReference type="InterPro" id="IPR012341">
    <property type="entry name" value="6hp_glycosidase-like_sf"/>
</dbReference>
<keyword evidence="6" id="KW-1185">Reference proteome</keyword>